<evidence type="ECO:0000313" key="1">
    <source>
        <dbReference type="EMBL" id="VTZ61219.1"/>
    </source>
</evidence>
<name>A0A508WWQ1_9HYPH</name>
<reference evidence="1" key="1">
    <citation type="submission" date="2019-06" db="EMBL/GenBank/DDBJ databases">
        <authorList>
            <person name="Le Quere A."/>
            <person name="Colella S."/>
        </authorList>
    </citation>
    <scope>NUCLEOTIDE SEQUENCE</scope>
    <source>
        <strain evidence="1">EmedicaeMD41</strain>
    </source>
</reference>
<gene>
    <name evidence="1" type="ORF">EMEDMD4_260019</name>
</gene>
<sequence>MPARHLTVAVAAGLWRGRRAHSSMPVLVTGIRPDRVLGLECRFRAADAVLPDLCDKA</sequence>
<dbReference type="Proteomes" id="UP000507954">
    <property type="component" value="Unassembled WGS sequence"/>
</dbReference>
<organism evidence="1">
    <name type="scientific">Sinorhizobium medicae</name>
    <dbReference type="NCBI Taxonomy" id="110321"/>
    <lineage>
        <taxon>Bacteria</taxon>
        <taxon>Pseudomonadati</taxon>
        <taxon>Pseudomonadota</taxon>
        <taxon>Alphaproteobacteria</taxon>
        <taxon>Hyphomicrobiales</taxon>
        <taxon>Rhizobiaceae</taxon>
        <taxon>Sinorhizobium/Ensifer group</taxon>
        <taxon>Sinorhizobium</taxon>
    </lineage>
</organism>
<proteinExistence type="predicted"/>
<accession>A0A508WWQ1</accession>
<dbReference type="AlphaFoldDB" id="A0A508WWQ1"/>
<protein>
    <submittedName>
        <fullName evidence="1">Uncharacterized protein</fullName>
    </submittedName>
</protein>
<dbReference type="EMBL" id="CABFNB010000091">
    <property type="protein sequence ID" value="VTZ61219.1"/>
    <property type="molecule type" value="Genomic_DNA"/>
</dbReference>